<proteinExistence type="predicted"/>
<comment type="caution">
    <text evidence="1">The sequence shown here is derived from an EMBL/GenBank/DDBJ whole genome shotgun (WGS) entry which is preliminary data.</text>
</comment>
<organism evidence="1 2">
    <name type="scientific">Choristoneura fumiferana</name>
    <name type="common">Spruce budworm moth</name>
    <name type="synonym">Archips fumiferana</name>
    <dbReference type="NCBI Taxonomy" id="7141"/>
    <lineage>
        <taxon>Eukaryota</taxon>
        <taxon>Metazoa</taxon>
        <taxon>Ecdysozoa</taxon>
        <taxon>Arthropoda</taxon>
        <taxon>Hexapoda</taxon>
        <taxon>Insecta</taxon>
        <taxon>Pterygota</taxon>
        <taxon>Neoptera</taxon>
        <taxon>Endopterygota</taxon>
        <taxon>Lepidoptera</taxon>
        <taxon>Glossata</taxon>
        <taxon>Ditrysia</taxon>
        <taxon>Tortricoidea</taxon>
        <taxon>Tortricidae</taxon>
        <taxon>Tortricinae</taxon>
        <taxon>Choristoneura</taxon>
    </lineage>
</organism>
<protein>
    <submittedName>
        <fullName evidence="1">Uncharacterized protein</fullName>
    </submittedName>
</protein>
<evidence type="ECO:0000313" key="1">
    <source>
        <dbReference type="EMBL" id="KAI8431287.1"/>
    </source>
</evidence>
<name>A0ACC0K496_CHOFU</name>
<dbReference type="Proteomes" id="UP001064048">
    <property type="component" value="Chromosome 30"/>
</dbReference>
<keyword evidence="2" id="KW-1185">Reference proteome</keyword>
<evidence type="ECO:0000313" key="2">
    <source>
        <dbReference type="Proteomes" id="UP001064048"/>
    </source>
</evidence>
<dbReference type="EMBL" id="CM046130">
    <property type="protein sequence ID" value="KAI8431287.1"/>
    <property type="molecule type" value="Genomic_DNA"/>
</dbReference>
<sequence length="286" mass="31993">MAAQSTTKPPSVQEMCHLCQLSMPGPANYLHEISLHHQAAKQIAAVALDRWIAHMTADSVTVVQDPDAVDNATFCDICTEAVPSAAYSKHLTSRPHLISALDVQVFEELVREYVDVEDLKFLESPTVGDGTVGKSDAKTTYKCHICALQVPSPFKSEHEHSIHHRTRVALATTAARRTSAFLHNQTPIGVQFKGNIKMTELLKSYIGTDLWKRPVEEKEDVIEKEVEEKTSQVEIKKRLTAKQYFTDILPYLQYTEALYTIIVDDTDLATVMRYASCATLICMKTL</sequence>
<reference evidence="1 2" key="1">
    <citation type="journal article" date="2022" name="Genome Biol. Evol.">
        <title>The Spruce Budworm Genome: Reconstructing the Evolutionary History of Antifreeze Proteins.</title>
        <authorList>
            <person name="Beliveau C."/>
            <person name="Gagne P."/>
            <person name="Picq S."/>
            <person name="Vernygora O."/>
            <person name="Keeling C.I."/>
            <person name="Pinkney K."/>
            <person name="Doucet D."/>
            <person name="Wen F."/>
            <person name="Johnston J.S."/>
            <person name="Maaroufi H."/>
            <person name="Boyle B."/>
            <person name="Laroche J."/>
            <person name="Dewar K."/>
            <person name="Juretic N."/>
            <person name="Blackburn G."/>
            <person name="Nisole A."/>
            <person name="Brunet B."/>
            <person name="Brandao M."/>
            <person name="Lumley L."/>
            <person name="Duan J."/>
            <person name="Quan G."/>
            <person name="Lucarotti C.J."/>
            <person name="Roe A.D."/>
            <person name="Sperling F.A.H."/>
            <person name="Levesque R.C."/>
            <person name="Cusson M."/>
        </authorList>
    </citation>
    <scope>NUCLEOTIDE SEQUENCE [LARGE SCALE GENOMIC DNA]</scope>
    <source>
        <strain evidence="1">Glfc:IPQL:Cfum</strain>
    </source>
</reference>
<gene>
    <name evidence="1" type="ORF">MSG28_015841</name>
</gene>
<accession>A0ACC0K496</accession>